<reference evidence="1" key="1">
    <citation type="journal article" date="2020" name="Nature">
        <title>Giant virus diversity and host interactions through global metagenomics.</title>
        <authorList>
            <person name="Schulz F."/>
            <person name="Roux S."/>
            <person name="Paez-Espino D."/>
            <person name="Jungbluth S."/>
            <person name="Walsh D.A."/>
            <person name="Denef V.J."/>
            <person name="McMahon K.D."/>
            <person name="Konstantinidis K.T."/>
            <person name="Eloe-Fadrosh E.A."/>
            <person name="Kyrpides N.C."/>
            <person name="Woyke T."/>
        </authorList>
    </citation>
    <scope>NUCLEOTIDE SEQUENCE</scope>
    <source>
        <strain evidence="1">GVMAG-M-3300025860-25</strain>
    </source>
</reference>
<accession>A0A6C0J9I5</accession>
<dbReference type="EMBL" id="MN740335">
    <property type="protein sequence ID" value="QHU01187.1"/>
    <property type="molecule type" value="Genomic_DNA"/>
</dbReference>
<dbReference type="AlphaFoldDB" id="A0A6C0J9I5"/>
<evidence type="ECO:0000313" key="1">
    <source>
        <dbReference type="EMBL" id="QHU01187.1"/>
    </source>
</evidence>
<protein>
    <submittedName>
        <fullName evidence="1">Uncharacterized protein</fullName>
    </submittedName>
</protein>
<proteinExistence type="predicted"/>
<name>A0A6C0J9I5_9ZZZZ</name>
<organism evidence="1">
    <name type="scientific">viral metagenome</name>
    <dbReference type="NCBI Taxonomy" id="1070528"/>
    <lineage>
        <taxon>unclassified sequences</taxon>
        <taxon>metagenomes</taxon>
        <taxon>organismal metagenomes</taxon>
    </lineage>
</organism>
<sequence>MSNLNDAYKPLVKSNQDKLNIPVDVNSKIPLELRWHDENTKAPDPVPNGGLFGGPQAIGPYASIYVTPTATNLINNNLRSANPPPGATEQYIGTNRMGNNYIPMPGVYWYNDTHPVNKGPFAMKVVQNK</sequence>